<keyword evidence="5 7" id="KW-0906">Nuclear pore complex</keyword>
<comment type="subunit">
    <text evidence="7">Part of the nuclear pore complex (NPC).</text>
</comment>
<keyword evidence="7" id="KW-0472">Membrane</keyword>
<keyword evidence="4 7" id="KW-0811">Translocation</keyword>
<dbReference type="InterPro" id="IPR007252">
    <property type="entry name" value="Nup84/Nup107"/>
</dbReference>
<dbReference type="Proteomes" id="UP000800092">
    <property type="component" value="Unassembled WGS sequence"/>
</dbReference>
<evidence type="ECO:0000256" key="1">
    <source>
        <dbReference type="ARBA" id="ARBA00022448"/>
    </source>
</evidence>
<dbReference type="GO" id="GO:0006606">
    <property type="term" value="P:protein import into nucleus"/>
    <property type="evidence" value="ECO:0007669"/>
    <property type="project" value="TreeGrafter"/>
</dbReference>
<evidence type="ECO:0000313" key="10">
    <source>
        <dbReference type="Proteomes" id="UP000800092"/>
    </source>
</evidence>
<dbReference type="GO" id="GO:0017056">
    <property type="term" value="F:structural constituent of nuclear pore"/>
    <property type="evidence" value="ECO:0007669"/>
    <property type="project" value="UniProtKB-UniRule"/>
</dbReference>
<dbReference type="Pfam" id="PF04121">
    <property type="entry name" value="Nup84_Nup100"/>
    <property type="match status" value="1"/>
</dbReference>
<keyword evidence="8" id="KW-0175">Coiled coil</keyword>
<dbReference type="PANTHER" id="PTHR13003">
    <property type="entry name" value="NUP107-RELATED"/>
    <property type="match status" value="1"/>
</dbReference>
<dbReference type="GO" id="GO:0031965">
    <property type="term" value="C:nuclear membrane"/>
    <property type="evidence" value="ECO:0007669"/>
    <property type="project" value="UniProtKB-SubCell"/>
</dbReference>
<evidence type="ECO:0000256" key="6">
    <source>
        <dbReference type="ARBA" id="ARBA00023242"/>
    </source>
</evidence>
<dbReference type="GO" id="GO:0006406">
    <property type="term" value="P:mRNA export from nucleus"/>
    <property type="evidence" value="ECO:0007669"/>
    <property type="project" value="TreeGrafter"/>
</dbReference>
<evidence type="ECO:0000256" key="4">
    <source>
        <dbReference type="ARBA" id="ARBA00023010"/>
    </source>
</evidence>
<evidence type="ECO:0000313" key="9">
    <source>
        <dbReference type="EMBL" id="KAF2232716.1"/>
    </source>
</evidence>
<gene>
    <name evidence="9" type="ORF">EV356DRAFT_449734</name>
</gene>
<comment type="function">
    <text evidence="7">Functions as a component of the nuclear pore complex (NPC).</text>
</comment>
<dbReference type="GO" id="GO:0031080">
    <property type="term" value="C:nuclear pore outer ring"/>
    <property type="evidence" value="ECO:0007669"/>
    <property type="project" value="TreeGrafter"/>
</dbReference>
<keyword evidence="3" id="KW-0653">Protein transport</keyword>
<comment type="similarity">
    <text evidence="7">Belongs to the nucleoporin Nup84/Nup107 family.</text>
</comment>
<organism evidence="9 10">
    <name type="scientific">Viridothelium virens</name>
    <name type="common">Speckled blister lichen</name>
    <name type="synonym">Trypethelium virens</name>
    <dbReference type="NCBI Taxonomy" id="1048519"/>
    <lineage>
        <taxon>Eukaryota</taxon>
        <taxon>Fungi</taxon>
        <taxon>Dikarya</taxon>
        <taxon>Ascomycota</taxon>
        <taxon>Pezizomycotina</taxon>
        <taxon>Dothideomycetes</taxon>
        <taxon>Dothideomycetes incertae sedis</taxon>
        <taxon>Trypetheliales</taxon>
        <taxon>Trypetheliaceae</taxon>
        <taxon>Viridothelium</taxon>
    </lineage>
</organism>
<dbReference type="OrthoDB" id="3098at2759"/>
<name>A0A6A6H3P6_VIRVR</name>
<feature type="coiled-coil region" evidence="8">
    <location>
        <begin position="2"/>
        <end position="29"/>
    </location>
</feature>
<evidence type="ECO:0000256" key="2">
    <source>
        <dbReference type="ARBA" id="ARBA00022816"/>
    </source>
</evidence>
<evidence type="ECO:0000256" key="7">
    <source>
        <dbReference type="RuleBase" id="RU365072"/>
    </source>
</evidence>
<proteinExistence type="inferred from homology"/>
<protein>
    <recommendedName>
        <fullName evidence="7">Nuclear pore complex protein</fullName>
    </recommendedName>
</protein>
<dbReference type="EMBL" id="ML991813">
    <property type="protein sequence ID" value="KAF2232716.1"/>
    <property type="molecule type" value="Genomic_DNA"/>
</dbReference>
<keyword evidence="2" id="KW-0509">mRNA transport</keyword>
<accession>A0A6A6H3P6</accession>
<reference evidence="9" key="1">
    <citation type="journal article" date="2020" name="Stud. Mycol.">
        <title>101 Dothideomycetes genomes: a test case for predicting lifestyles and emergence of pathogens.</title>
        <authorList>
            <person name="Haridas S."/>
            <person name="Albert R."/>
            <person name="Binder M."/>
            <person name="Bloem J."/>
            <person name="Labutti K."/>
            <person name="Salamov A."/>
            <person name="Andreopoulos B."/>
            <person name="Baker S."/>
            <person name="Barry K."/>
            <person name="Bills G."/>
            <person name="Bluhm B."/>
            <person name="Cannon C."/>
            <person name="Castanera R."/>
            <person name="Culley D."/>
            <person name="Daum C."/>
            <person name="Ezra D."/>
            <person name="Gonzalez J."/>
            <person name="Henrissat B."/>
            <person name="Kuo A."/>
            <person name="Liang C."/>
            <person name="Lipzen A."/>
            <person name="Lutzoni F."/>
            <person name="Magnuson J."/>
            <person name="Mondo S."/>
            <person name="Nolan M."/>
            <person name="Ohm R."/>
            <person name="Pangilinan J."/>
            <person name="Park H.-J."/>
            <person name="Ramirez L."/>
            <person name="Alfaro M."/>
            <person name="Sun H."/>
            <person name="Tritt A."/>
            <person name="Yoshinaga Y."/>
            <person name="Zwiers L.-H."/>
            <person name="Turgeon B."/>
            <person name="Goodwin S."/>
            <person name="Spatafora J."/>
            <person name="Crous P."/>
            <person name="Grigoriev I."/>
        </authorList>
    </citation>
    <scope>NUCLEOTIDE SEQUENCE</scope>
    <source>
        <strain evidence="9">Tuck. ex Michener</strain>
    </source>
</reference>
<dbReference type="Gene3D" id="1.10.3450.20">
    <property type="match status" value="1"/>
</dbReference>
<keyword evidence="6 7" id="KW-0539">Nucleus</keyword>
<dbReference type="AlphaFoldDB" id="A0A6A6H3P6"/>
<keyword evidence="10" id="KW-1185">Reference proteome</keyword>
<evidence type="ECO:0000256" key="5">
    <source>
        <dbReference type="ARBA" id="ARBA00023132"/>
    </source>
</evidence>
<sequence>MAERVEKEVESFAEKLDQWNNRRQEGRNRENALGLLDDCKRIADQAVRALEKKHGADRSKRARDVWDYRADNLKRDNRDKYKHAMEIKKKFPKSTEVKELERWQEEADTWELLCIILSGDAFLYYTRGEFEKLANDPAHKSSDSENLWEDFLARSPLAKEQDLILKWLEATAEHTGDDVSIMAEQLEEKAGRSVGTWSHGFLDTRERIKGAKRFKSWNMSEADPKIPAISNSTRKFQIVSTLDPDSKFREGKSLEENDDFFERSLWLACWELLRRGRPFKEVREWCADRHENWRSISLGAATTAEKQSLSLQNILNYSLWRRTCVMASRNSSASEHEQAVYGLLGGSAPPIEAISRNWDDHLYANFKAIITDGFENYLRAQYPEKFSETLNQLPIEEHLGYLSRANPEMLSVVIVENLTHDKLVESEAKKPSKIIQASFINHQPMALISRLSDALVVLQDRGGQVFLPENGLLSLSFQNPMLAFATDPNALRIMAHVVLILQDLDPHYLFDSNERIAAADHIIVGYIELLKRARKLELIPLYASRLRHFRPESILGRILPIIQEPSQREYIKLLRTYDLDVLGILTAQYEWRLSAGNMANNDGQQFKLDLLEPTDPKVWPGQRVRSGFYRSELKSEERDIIRSLEWFLLVDGHWIETFAVVTRALKTFLLNGQLAAAMNLCKNLPIKAISELKTIRIFGAEIDIWNEDTTEDAIISRYHDHSRASRNPRFSLEEQLKLFAALKWQSRTYRDLEILANTLKALYAWRELEDKE</sequence>
<keyword evidence="1 7" id="KW-0813">Transport</keyword>
<dbReference type="Gene3D" id="1.20.190.50">
    <property type="match status" value="1"/>
</dbReference>
<dbReference type="GO" id="GO:0000973">
    <property type="term" value="P:post-transcriptional tethering of RNA polymerase II gene DNA at nuclear periphery"/>
    <property type="evidence" value="ECO:0007669"/>
    <property type="project" value="TreeGrafter"/>
</dbReference>
<dbReference type="PANTHER" id="PTHR13003:SF2">
    <property type="entry name" value="NUCLEAR PORE COMPLEX PROTEIN NUP107"/>
    <property type="match status" value="1"/>
</dbReference>
<evidence type="ECO:0000256" key="8">
    <source>
        <dbReference type="SAM" id="Coils"/>
    </source>
</evidence>
<evidence type="ECO:0000256" key="3">
    <source>
        <dbReference type="ARBA" id="ARBA00022927"/>
    </source>
</evidence>
<comment type="subcellular location">
    <subcellularLocation>
        <location evidence="7">Nucleus</location>
        <location evidence="7">Nuclear pore complex</location>
    </subcellularLocation>
    <subcellularLocation>
        <location evidence="7">Nucleus membrane</location>
    </subcellularLocation>
</comment>